<organism evidence="2 3">
    <name type="scientific">Abditibacterium utsteinense</name>
    <dbReference type="NCBI Taxonomy" id="1960156"/>
    <lineage>
        <taxon>Bacteria</taxon>
        <taxon>Pseudomonadati</taxon>
        <taxon>Abditibacteriota</taxon>
        <taxon>Abditibacteriia</taxon>
        <taxon>Abditibacteriales</taxon>
        <taxon>Abditibacteriaceae</taxon>
        <taxon>Abditibacterium</taxon>
    </lineage>
</organism>
<reference evidence="2 3" key="1">
    <citation type="journal article" date="2018" name="Syst. Appl. Microbiol.">
        <title>Abditibacterium utsteinense sp. nov., the first cultivated member of candidate phylum FBP, isolated from ice-free Antarctic soil samples.</title>
        <authorList>
            <person name="Tahon G."/>
            <person name="Tytgat B."/>
            <person name="Lebbe L."/>
            <person name="Carlier A."/>
            <person name="Willems A."/>
        </authorList>
    </citation>
    <scope>NUCLEOTIDE SEQUENCE [LARGE SCALE GENOMIC DNA]</scope>
    <source>
        <strain evidence="2 3">LMG 29911</strain>
    </source>
</reference>
<comment type="similarity">
    <text evidence="1">Belongs to the GatC family.</text>
</comment>
<dbReference type="GO" id="GO:0006450">
    <property type="term" value="P:regulation of translational fidelity"/>
    <property type="evidence" value="ECO:0007669"/>
    <property type="project" value="InterPro"/>
</dbReference>
<keyword evidence="1" id="KW-0436">Ligase</keyword>
<keyword evidence="1" id="KW-0648">Protein biosynthesis</keyword>
<evidence type="ECO:0000313" key="2">
    <source>
        <dbReference type="EMBL" id="PQV64145.1"/>
    </source>
</evidence>
<dbReference type="Proteomes" id="UP000237684">
    <property type="component" value="Unassembled WGS sequence"/>
</dbReference>
<dbReference type="EMBL" id="NIGF01000007">
    <property type="protein sequence ID" value="PQV64145.1"/>
    <property type="molecule type" value="Genomic_DNA"/>
</dbReference>
<dbReference type="GO" id="GO:0050567">
    <property type="term" value="F:glutaminyl-tRNA synthase (glutamine-hydrolyzing) activity"/>
    <property type="evidence" value="ECO:0007669"/>
    <property type="project" value="UniProtKB-UniRule"/>
</dbReference>
<comment type="subunit">
    <text evidence="1">Heterotrimer of A, B and C subunits.</text>
</comment>
<keyword evidence="2" id="KW-0808">Transferase</keyword>
<name>A0A2S8STL4_9BACT</name>
<keyword evidence="3" id="KW-1185">Reference proteome</keyword>
<comment type="caution">
    <text evidence="2">The sequence shown here is derived from an EMBL/GenBank/DDBJ whole genome shotgun (WGS) entry which is preliminary data.</text>
</comment>
<dbReference type="HAMAP" id="MF_00122">
    <property type="entry name" value="GatC"/>
    <property type="match status" value="1"/>
</dbReference>
<dbReference type="InterPro" id="IPR036113">
    <property type="entry name" value="Asp/Glu-ADT_sf_sub_c"/>
</dbReference>
<comment type="function">
    <text evidence="1">Allows the formation of correctly charged Asn-tRNA(Asn) or Gln-tRNA(Gln) through the transamidation of misacylated Asp-tRNA(Asn) or Glu-tRNA(Gln) in organisms which lack either or both of asparaginyl-tRNA or glutaminyl-tRNA synthetases. The reaction takes place in the presence of glutamine and ATP through an activated phospho-Asp-tRNA(Asn) or phospho-Glu-tRNA(Gln).</text>
</comment>
<dbReference type="PANTHER" id="PTHR15004">
    <property type="entry name" value="GLUTAMYL-TRNA(GLN) AMIDOTRANSFERASE SUBUNIT C, MITOCHONDRIAL"/>
    <property type="match status" value="1"/>
</dbReference>
<dbReference type="NCBIfam" id="TIGR00135">
    <property type="entry name" value="gatC"/>
    <property type="match status" value="1"/>
</dbReference>
<dbReference type="SUPFAM" id="SSF141000">
    <property type="entry name" value="Glu-tRNAGln amidotransferase C subunit"/>
    <property type="match status" value="1"/>
</dbReference>
<dbReference type="PANTHER" id="PTHR15004:SF0">
    <property type="entry name" value="GLUTAMYL-TRNA(GLN) AMIDOTRANSFERASE SUBUNIT C, MITOCHONDRIAL"/>
    <property type="match status" value="1"/>
</dbReference>
<comment type="catalytic activity">
    <reaction evidence="1">
        <text>L-glutamyl-tRNA(Gln) + L-glutamine + ATP + H2O = L-glutaminyl-tRNA(Gln) + L-glutamate + ADP + phosphate + H(+)</text>
        <dbReference type="Rhea" id="RHEA:17521"/>
        <dbReference type="Rhea" id="RHEA-COMP:9681"/>
        <dbReference type="Rhea" id="RHEA-COMP:9684"/>
        <dbReference type="ChEBI" id="CHEBI:15377"/>
        <dbReference type="ChEBI" id="CHEBI:15378"/>
        <dbReference type="ChEBI" id="CHEBI:29985"/>
        <dbReference type="ChEBI" id="CHEBI:30616"/>
        <dbReference type="ChEBI" id="CHEBI:43474"/>
        <dbReference type="ChEBI" id="CHEBI:58359"/>
        <dbReference type="ChEBI" id="CHEBI:78520"/>
        <dbReference type="ChEBI" id="CHEBI:78521"/>
        <dbReference type="ChEBI" id="CHEBI:456216"/>
    </reaction>
</comment>
<dbReference type="FunCoup" id="A0A2S8STL4">
    <property type="interactions" value="408"/>
</dbReference>
<gene>
    <name evidence="1" type="primary">gatC</name>
    <name evidence="2" type="ORF">B1R32_107171</name>
</gene>
<evidence type="ECO:0000313" key="3">
    <source>
        <dbReference type="Proteomes" id="UP000237684"/>
    </source>
</evidence>
<proteinExistence type="inferred from homology"/>
<protein>
    <recommendedName>
        <fullName evidence="1">Aspartyl/glutamyl-tRNA(Asn/Gln) amidotransferase subunit C</fullName>
        <shortName evidence="1">Asp/Glu-ADT subunit C</shortName>
        <ecNumber evidence="1">6.3.5.-</ecNumber>
    </recommendedName>
</protein>
<accession>A0A2S8STL4</accession>
<keyword evidence="1" id="KW-0067">ATP-binding</keyword>
<dbReference type="AlphaFoldDB" id="A0A2S8STL4"/>
<dbReference type="RefSeq" id="WP_105483641.1">
    <property type="nucleotide sequence ID" value="NZ_NIGF01000007.1"/>
</dbReference>
<comment type="catalytic activity">
    <reaction evidence="1">
        <text>L-aspartyl-tRNA(Asn) + L-glutamine + ATP + H2O = L-asparaginyl-tRNA(Asn) + L-glutamate + ADP + phosphate + 2 H(+)</text>
        <dbReference type="Rhea" id="RHEA:14513"/>
        <dbReference type="Rhea" id="RHEA-COMP:9674"/>
        <dbReference type="Rhea" id="RHEA-COMP:9677"/>
        <dbReference type="ChEBI" id="CHEBI:15377"/>
        <dbReference type="ChEBI" id="CHEBI:15378"/>
        <dbReference type="ChEBI" id="CHEBI:29985"/>
        <dbReference type="ChEBI" id="CHEBI:30616"/>
        <dbReference type="ChEBI" id="CHEBI:43474"/>
        <dbReference type="ChEBI" id="CHEBI:58359"/>
        <dbReference type="ChEBI" id="CHEBI:78515"/>
        <dbReference type="ChEBI" id="CHEBI:78516"/>
        <dbReference type="ChEBI" id="CHEBI:456216"/>
    </reaction>
</comment>
<dbReference type="InterPro" id="IPR003837">
    <property type="entry name" value="GatC"/>
</dbReference>
<dbReference type="GO" id="GO:0070681">
    <property type="term" value="P:glutaminyl-tRNAGln biosynthesis via transamidation"/>
    <property type="evidence" value="ECO:0007669"/>
    <property type="project" value="TreeGrafter"/>
</dbReference>
<dbReference type="GO" id="GO:0005524">
    <property type="term" value="F:ATP binding"/>
    <property type="evidence" value="ECO:0007669"/>
    <property type="project" value="UniProtKB-KW"/>
</dbReference>
<dbReference type="GO" id="GO:0016740">
    <property type="term" value="F:transferase activity"/>
    <property type="evidence" value="ECO:0007669"/>
    <property type="project" value="UniProtKB-KW"/>
</dbReference>
<dbReference type="GO" id="GO:0050566">
    <property type="term" value="F:asparaginyl-tRNA synthase (glutamine-hydrolyzing) activity"/>
    <property type="evidence" value="ECO:0007669"/>
    <property type="project" value="RHEA"/>
</dbReference>
<dbReference type="OrthoDB" id="9813938at2"/>
<dbReference type="Gene3D" id="1.10.20.60">
    <property type="entry name" value="Glu-tRNAGln amidotransferase C subunit, N-terminal domain"/>
    <property type="match status" value="1"/>
</dbReference>
<dbReference type="EC" id="6.3.5.-" evidence="1"/>
<sequence>MRLSPQEIDQIALLSRLELSPDERENASDKLTQILGYFEKMSELDTNDVEPTMHALPAFNVLRADVVKPGLSREAALQNAPESAAGMFQVPRVVEAE</sequence>
<dbReference type="GO" id="GO:0006412">
    <property type="term" value="P:translation"/>
    <property type="evidence" value="ECO:0007669"/>
    <property type="project" value="UniProtKB-UniRule"/>
</dbReference>
<evidence type="ECO:0000256" key="1">
    <source>
        <dbReference type="HAMAP-Rule" id="MF_00122"/>
    </source>
</evidence>
<dbReference type="Pfam" id="PF02686">
    <property type="entry name" value="GatC"/>
    <property type="match status" value="1"/>
</dbReference>
<dbReference type="InParanoid" id="A0A2S8STL4"/>
<keyword evidence="1" id="KW-0547">Nucleotide-binding</keyword>